<sequence length="104" mass="11736">MAPPQVVRSAMARRDLRGLYAWIVDDSGLERAEAVVARIEAALNRLARRPLMGRVRQDYVGHPRSFSVRPWLIVYDPLPDEAGIQVLRILDSRQDIAALMGKKS</sequence>
<keyword evidence="4" id="KW-1185">Reference proteome</keyword>
<evidence type="ECO:0000313" key="4">
    <source>
        <dbReference type="Proteomes" id="UP000234479"/>
    </source>
</evidence>
<proteinExistence type="inferred from homology"/>
<keyword evidence="2" id="KW-1277">Toxin-antitoxin system</keyword>
<dbReference type="AlphaFoldDB" id="A0A2N5DGD8"/>
<dbReference type="Pfam" id="PF05016">
    <property type="entry name" value="ParE_toxin"/>
    <property type="match status" value="1"/>
</dbReference>
<dbReference type="InterPro" id="IPR007712">
    <property type="entry name" value="RelE/ParE_toxin"/>
</dbReference>
<comment type="caution">
    <text evidence="3">The sequence shown here is derived from an EMBL/GenBank/DDBJ whole genome shotgun (WGS) entry which is preliminary data.</text>
</comment>
<evidence type="ECO:0000256" key="2">
    <source>
        <dbReference type="ARBA" id="ARBA00022649"/>
    </source>
</evidence>
<accession>A0A2N5DGD8</accession>
<comment type="similarity">
    <text evidence="1">Belongs to the RelE toxin family.</text>
</comment>
<dbReference type="PANTHER" id="PTHR33755">
    <property type="entry name" value="TOXIN PARE1-RELATED"/>
    <property type="match status" value="1"/>
</dbReference>
<dbReference type="RefSeq" id="WP_101718406.1">
    <property type="nucleotide sequence ID" value="NZ_PJRS01000022.1"/>
</dbReference>
<organism evidence="3 4">
    <name type="scientific">Caulobacter zeae</name>
    <dbReference type="NCBI Taxonomy" id="2055137"/>
    <lineage>
        <taxon>Bacteria</taxon>
        <taxon>Pseudomonadati</taxon>
        <taxon>Pseudomonadota</taxon>
        <taxon>Alphaproteobacteria</taxon>
        <taxon>Caulobacterales</taxon>
        <taxon>Caulobacteraceae</taxon>
        <taxon>Caulobacter</taxon>
    </lineage>
</organism>
<evidence type="ECO:0008006" key="5">
    <source>
        <dbReference type="Google" id="ProtNLM"/>
    </source>
</evidence>
<dbReference type="OrthoDB" id="7190617at2"/>
<dbReference type="Proteomes" id="UP000234479">
    <property type="component" value="Unassembled WGS sequence"/>
</dbReference>
<protein>
    <recommendedName>
        <fullName evidence="5">Type II toxin-antitoxin system RelE/ParE family toxin</fullName>
    </recommendedName>
</protein>
<dbReference type="InterPro" id="IPR051803">
    <property type="entry name" value="TA_system_RelE-like_toxin"/>
</dbReference>
<dbReference type="Gene3D" id="3.30.2310.20">
    <property type="entry name" value="RelE-like"/>
    <property type="match status" value="1"/>
</dbReference>
<evidence type="ECO:0000256" key="1">
    <source>
        <dbReference type="ARBA" id="ARBA00006226"/>
    </source>
</evidence>
<evidence type="ECO:0000313" key="3">
    <source>
        <dbReference type="EMBL" id="PLR25133.1"/>
    </source>
</evidence>
<name>A0A2N5DGD8_9CAUL</name>
<reference evidence="3 4" key="1">
    <citation type="submission" date="2017-12" db="EMBL/GenBank/DDBJ databases">
        <title>The genome sequence of Caulobacter sp. 410.</title>
        <authorList>
            <person name="Gao J."/>
            <person name="Mao X."/>
            <person name="Sun J."/>
        </authorList>
    </citation>
    <scope>NUCLEOTIDE SEQUENCE [LARGE SCALE GENOMIC DNA]</scope>
    <source>
        <strain evidence="3 4">410</strain>
    </source>
</reference>
<dbReference type="EMBL" id="PJRS01000022">
    <property type="protein sequence ID" value="PLR25133.1"/>
    <property type="molecule type" value="Genomic_DNA"/>
</dbReference>
<dbReference type="InterPro" id="IPR035093">
    <property type="entry name" value="RelE/ParE_toxin_dom_sf"/>
</dbReference>
<gene>
    <name evidence="3" type="ORF">SGCZBJ_12935</name>
</gene>